<dbReference type="InterPro" id="IPR013785">
    <property type="entry name" value="Aldolase_TIM"/>
</dbReference>
<dbReference type="InterPro" id="IPR001731">
    <property type="entry name" value="ALAD"/>
</dbReference>
<feature type="binding site" evidence="11">
    <location>
        <position position="126"/>
    </location>
    <ligand>
        <name>Zn(2+)</name>
        <dbReference type="ChEBI" id="CHEBI:29105"/>
        <note>catalytic</note>
    </ligand>
</feature>
<evidence type="ECO:0000313" key="15">
    <source>
        <dbReference type="EMBL" id="HET47150.1"/>
    </source>
</evidence>
<dbReference type="InterPro" id="IPR030656">
    <property type="entry name" value="ALAD_AS"/>
</dbReference>
<dbReference type="GO" id="GO:0006782">
    <property type="term" value="P:protoporphyrinogen IX biosynthetic process"/>
    <property type="evidence" value="ECO:0007669"/>
    <property type="project" value="UniProtKB-UniPathway"/>
</dbReference>
<evidence type="ECO:0000313" key="17">
    <source>
        <dbReference type="Proteomes" id="UP000027284"/>
    </source>
</evidence>
<reference evidence="15" key="2">
    <citation type="journal article" date="2020" name="mSystems">
        <title>Genome- and Community-Level Interaction Insights into Carbon Utilization and Element Cycling Functions of Hydrothermarchaeota in Hydrothermal Sediment.</title>
        <authorList>
            <person name="Zhou Z."/>
            <person name="Liu Y."/>
            <person name="Xu W."/>
            <person name="Pan J."/>
            <person name="Luo Z.H."/>
            <person name="Li M."/>
        </authorList>
    </citation>
    <scope>NUCLEOTIDE SEQUENCE [LARGE SCALE GENOMIC DNA]</scope>
    <source>
        <strain evidence="15">SpSt-299</strain>
    </source>
</reference>
<evidence type="ECO:0000256" key="8">
    <source>
        <dbReference type="ARBA" id="ARBA00047651"/>
    </source>
</evidence>
<dbReference type="PIRSF" id="PIRSF001415">
    <property type="entry name" value="Porphbilin_synth"/>
    <property type="match status" value="1"/>
</dbReference>
<keyword evidence="12" id="KW-0460">Magnesium</keyword>
<evidence type="ECO:0000256" key="4">
    <source>
        <dbReference type="ARBA" id="ARBA00020771"/>
    </source>
</evidence>
<comment type="subunit">
    <text evidence="13">Homooctamer.</text>
</comment>
<keyword evidence="11" id="KW-0862">Zinc</keyword>
<evidence type="ECO:0000256" key="12">
    <source>
        <dbReference type="PIRSR" id="PIRSR001415-5"/>
    </source>
</evidence>
<keyword evidence="17" id="KW-1185">Reference proteome</keyword>
<dbReference type="AlphaFoldDB" id="A0A062XT34"/>
<evidence type="ECO:0000256" key="3">
    <source>
        <dbReference type="ARBA" id="ARBA00012053"/>
    </source>
</evidence>
<keyword evidence="5" id="KW-0350">Heme biosynthesis</keyword>
<dbReference type="NCBIfam" id="NF006762">
    <property type="entry name" value="PRK09283.1"/>
    <property type="match status" value="1"/>
</dbReference>
<comment type="caution">
    <text evidence="16">The sequence shown here is derived from an EMBL/GenBank/DDBJ whole genome shotgun (WGS) entry which is preliminary data.</text>
</comment>
<dbReference type="Gene3D" id="3.20.20.70">
    <property type="entry name" value="Aldolase class I"/>
    <property type="match status" value="1"/>
</dbReference>
<evidence type="ECO:0000256" key="10">
    <source>
        <dbReference type="PIRSR" id="PIRSR001415-2"/>
    </source>
</evidence>
<evidence type="ECO:0000256" key="11">
    <source>
        <dbReference type="PIRSR" id="PIRSR001415-3"/>
    </source>
</evidence>
<feature type="active site" description="Schiff-base intermediate with substrate" evidence="9">
    <location>
        <position position="252"/>
    </location>
</feature>
<evidence type="ECO:0000256" key="13">
    <source>
        <dbReference type="RuleBase" id="RU000515"/>
    </source>
</evidence>
<protein>
    <recommendedName>
        <fullName evidence="4 13">Delta-aminolevulinic acid dehydratase</fullName>
        <ecNumber evidence="3 13">4.2.1.24</ecNumber>
    </recommendedName>
</protein>
<dbReference type="SUPFAM" id="SSF51569">
    <property type="entry name" value="Aldolase"/>
    <property type="match status" value="1"/>
</dbReference>
<evidence type="ECO:0000256" key="2">
    <source>
        <dbReference type="ARBA" id="ARBA00008055"/>
    </source>
</evidence>
<keyword evidence="11" id="KW-0479">Metal-binding</keyword>
<reference evidence="16 17" key="1">
    <citation type="submission" date="2014-04" db="EMBL/GenBank/DDBJ databases">
        <title>The Genome Sequence of Thermoanaerobaculum aquaticum MP-01, The First Cultivated Group 23 Acidobacterium.</title>
        <authorList>
            <person name="Stamps B.W."/>
            <person name="Losey N.A."/>
            <person name="Lawson P.A."/>
            <person name="Stevenson B.S."/>
        </authorList>
    </citation>
    <scope>NUCLEOTIDE SEQUENCE [LARGE SCALE GENOMIC DNA]</scope>
    <source>
        <strain evidence="16 17">MP-01</strain>
    </source>
</reference>
<dbReference type="EC" id="4.2.1.24" evidence="3 13"/>
<comment type="catalytic activity">
    <reaction evidence="8 13">
        <text>2 5-aminolevulinate = porphobilinogen + 2 H2O + H(+)</text>
        <dbReference type="Rhea" id="RHEA:24064"/>
        <dbReference type="ChEBI" id="CHEBI:15377"/>
        <dbReference type="ChEBI" id="CHEBI:15378"/>
        <dbReference type="ChEBI" id="CHEBI:58126"/>
        <dbReference type="ChEBI" id="CHEBI:356416"/>
        <dbReference type="EC" id="4.2.1.24"/>
    </reaction>
</comment>
<dbReference type="RefSeq" id="WP_038048616.1">
    <property type="nucleotide sequence ID" value="NZ_JMFG01000015.1"/>
</dbReference>
<dbReference type="CDD" id="cd00384">
    <property type="entry name" value="ALAD_PBGS"/>
    <property type="match status" value="1"/>
</dbReference>
<organism evidence="16 17">
    <name type="scientific">Thermoanaerobaculum aquaticum</name>
    <dbReference type="NCBI Taxonomy" id="1312852"/>
    <lineage>
        <taxon>Bacteria</taxon>
        <taxon>Pseudomonadati</taxon>
        <taxon>Acidobacteriota</taxon>
        <taxon>Thermoanaerobaculia</taxon>
        <taxon>Thermoanaerobaculales</taxon>
        <taxon>Thermoanaerobaculaceae</taxon>
        <taxon>Thermoanaerobaculum</taxon>
    </lineage>
</organism>
<comment type="pathway">
    <text evidence="1">Porphyrin-containing compound metabolism; protoporphyrin-IX biosynthesis; coproporphyrinogen-III from 5-aminolevulinate: step 1/4.</text>
</comment>
<dbReference type="STRING" id="1312852.EG19_01915"/>
<dbReference type="EMBL" id="JMFG01000015">
    <property type="protein sequence ID" value="KDA53978.1"/>
    <property type="molecule type" value="Genomic_DNA"/>
</dbReference>
<dbReference type="GO" id="GO:0004655">
    <property type="term" value="F:porphobilinogen synthase activity"/>
    <property type="evidence" value="ECO:0007669"/>
    <property type="project" value="UniProtKB-EC"/>
</dbReference>
<name>A0A062XT34_9BACT</name>
<feature type="binding site" evidence="10">
    <location>
        <position position="209"/>
    </location>
    <ligand>
        <name>5-aminolevulinate</name>
        <dbReference type="ChEBI" id="CHEBI:356416"/>
        <label>1</label>
    </ligand>
</feature>
<evidence type="ECO:0000256" key="1">
    <source>
        <dbReference type="ARBA" id="ARBA00004694"/>
    </source>
</evidence>
<sequence length="328" mass="36386">MSDLVNRPRRLRFNPVLRDLVAEARLDPRLFVMPHFVLRDPQRVEDIAAMPGIQRQGIEPLLKTVESDLKLGIRSVLLFGVPGDDEPKHPDGRGAYDENALIPQAVAALKKRFGSDLLVITDVCLCAYTDHGHCGVIKNGKVANDPTLEHLARMALAHARAGADVVAPSDMMDGRVAAIRELLDEEGFVDTPIMSYSVKYASGYYGPFREAAHSAPQFGDRKSYQMDARNRREALLEAELDVAEGADILMVKPGLAYLDVLRDLKENFVQPVAVYNVSGEYSMVKAAAQRGWIDERAVIMENLHAFRRAGADIIITYHAREVLANGWL</sequence>
<evidence type="ECO:0000256" key="9">
    <source>
        <dbReference type="PIRSR" id="PIRSR001415-1"/>
    </source>
</evidence>
<dbReference type="PROSITE" id="PS00169">
    <property type="entry name" value="D_ALA_DEHYDRATASE"/>
    <property type="match status" value="1"/>
</dbReference>
<dbReference type="FunFam" id="3.20.20.70:FF:000019">
    <property type="entry name" value="Delta-aminolevulinic acid dehydratase"/>
    <property type="match status" value="1"/>
</dbReference>
<feature type="binding site" evidence="10">
    <location>
        <position position="221"/>
    </location>
    <ligand>
        <name>5-aminolevulinate</name>
        <dbReference type="ChEBI" id="CHEBI:356416"/>
        <label>1</label>
    </ligand>
</feature>
<comment type="similarity">
    <text evidence="2 14">Belongs to the ALAD family.</text>
</comment>
<dbReference type="GO" id="GO:0008270">
    <property type="term" value="F:zinc ion binding"/>
    <property type="evidence" value="ECO:0007669"/>
    <property type="project" value="TreeGrafter"/>
</dbReference>
<proteinExistence type="inferred from homology"/>
<feature type="binding site" evidence="12">
    <location>
        <position position="237"/>
    </location>
    <ligand>
        <name>Mg(2+)</name>
        <dbReference type="ChEBI" id="CHEBI:18420"/>
    </ligand>
</feature>
<feature type="binding site" evidence="10">
    <location>
        <position position="278"/>
    </location>
    <ligand>
        <name>5-aminolevulinate</name>
        <dbReference type="ChEBI" id="CHEBI:356416"/>
        <label>2</label>
    </ligand>
</feature>
<evidence type="ECO:0000256" key="14">
    <source>
        <dbReference type="RuleBase" id="RU004161"/>
    </source>
</evidence>
<evidence type="ECO:0000256" key="5">
    <source>
        <dbReference type="ARBA" id="ARBA00023133"/>
    </source>
</evidence>
<dbReference type="EMBL" id="DSMR01000227">
    <property type="protein sequence ID" value="HET47150.1"/>
    <property type="molecule type" value="Genomic_DNA"/>
</dbReference>
<keyword evidence="7 13" id="KW-0627">Porphyrin biosynthesis</keyword>
<dbReference type="GO" id="GO:0005829">
    <property type="term" value="C:cytosol"/>
    <property type="evidence" value="ECO:0007669"/>
    <property type="project" value="TreeGrafter"/>
</dbReference>
<gene>
    <name evidence="15" type="primary">hemB</name>
    <name evidence="16" type="ORF">EG19_01915</name>
    <name evidence="15" type="ORF">ENQ31_03175</name>
</gene>
<dbReference type="Pfam" id="PF00490">
    <property type="entry name" value="ALAD"/>
    <property type="match status" value="1"/>
</dbReference>
<dbReference type="PANTHER" id="PTHR11458:SF0">
    <property type="entry name" value="DELTA-AMINOLEVULINIC ACID DEHYDRATASE"/>
    <property type="match status" value="1"/>
</dbReference>
<evidence type="ECO:0000256" key="7">
    <source>
        <dbReference type="ARBA" id="ARBA00023244"/>
    </source>
</evidence>
<dbReference type="UniPathway" id="UPA00251">
    <property type="reaction ID" value="UER00318"/>
</dbReference>
<accession>A0A062XT34</accession>
<dbReference type="PANTHER" id="PTHR11458">
    <property type="entry name" value="DELTA-AMINOLEVULINIC ACID DEHYDRATASE"/>
    <property type="match status" value="1"/>
</dbReference>
<feature type="binding site" evidence="10">
    <location>
        <position position="317"/>
    </location>
    <ligand>
        <name>5-aminolevulinate</name>
        <dbReference type="ChEBI" id="CHEBI:356416"/>
        <label>2</label>
    </ligand>
</feature>
<dbReference type="SMART" id="SM01004">
    <property type="entry name" value="ALAD"/>
    <property type="match status" value="1"/>
</dbReference>
<evidence type="ECO:0000256" key="6">
    <source>
        <dbReference type="ARBA" id="ARBA00023239"/>
    </source>
</evidence>
<dbReference type="Proteomes" id="UP000027284">
    <property type="component" value="Unassembled WGS sequence"/>
</dbReference>
<evidence type="ECO:0000313" key="16">
    <source>
        <dbReference type="EMBL" id="KDA53978.1"/>
    </source>
</evidence>
<feature type="binding site" evidence="11">
    <location>
        <position position="124"/>
    </location>
    <ligand>
        <name>Zn(2+)</name>
        <dbReference type="ChEBI" id="CHEBI:29105"/>
        <note>catalytic</note>
    </ligand>
</feature>
<feature type="active site" description="Schiff-base intermediate with substrate" evidence="9">
    <location>
        <position position="199"/>
    </location>
</feature>
<feature type="binding site" evidence="11">
    <location>
        <position position="134"/>
    </location>
    <ligand>
        <name>Zn(2+)</name>
        <dbReference type="ChEBI" id="CHEBI:29105"/>
        <note>catalytic</note>
    </ligand>
</feature>
<dbReference type="PRINTS" id="PR00144">
    <property type="entry name" value="DALDHYDRTASE"/>
</dbReference>
<dbReference type="OrthoDB" id="9805001at2"/>
<keyword evidence="6 13" id="KW-0456">Lyase</keyword>